<feature type="region of interest" description="Disordered" evidence="1">
    <location>
        <begin position="116"/>
        <end position="167"/>
    </location>
</feature>
<name>A0A022PZF4_ERYGU</name>
<dbReference type="Gene3D" id="2.60.40.420">
    <property type="entry name" value="Cupredoxins - blue copper proteins"/>
    <property type="match status" value="1"/>
</dbReference>
<dbReference type="SUPFAM" id="SSF49503">
    <property type="entry name" value="Cupredoxins"/>
    <property type="match status" value="1"/>
</dbReference>
<feature type="signal peptide" evidence="2">
    <location>
        <begin position="1"/>
        <end position="20"/>
    </location>
</feature>
<gene>
    <name evidence="4" type="ORF">MIMGU_mgv1a022235mg</name>
</gene>
<feature type="domain" description="Phytocyanin" evidence="3">
    <location>
        <begin position="22"/>
        <end position="115"/>
    </location>
</feature>
<protein>
    <recommendedName>
        <fullName evidence="3">Phytocyanin domain-containing protein</fullName>
    </recommendedName>
</protein>
<feature type="chain" id="PRO_5001506433" description="Phytocyanin domain-containing protein" evidence="2">
    <location>
        <begin position="21"/>
        <end position="176"/>
    </location>
</feature>
<dbReference type="GO" id="GO:0005886">
    <property type="term" value="C:plasma membrane"/>
    <property type="evidence" value="ECO:0000318"/>
    <property type="project" value="GO_Central"/>
</dbReference>
<dbReference type="AlphaFoldDB" id="A0A022PZF4"/>
<keyword evidence="5" id="KW-1185">Reference proteome</keyword>
<dbReference type="STRING" id="4155.A0A022PZF4"/>
<accession>A0A022PZF4</accession>
<dbReference type="PROSITE" id="PS51485">
    <property type="entry name" value="PHYTOCYANIN"/>
    <property type="match status" value="1"/>
</dbReference>
<dbReference type="InterPro" id="IPR039391">
    <property type="entry name" value="Phytocyanin-like"/>
</dbReference>
<proteinExistence type="predicted"/>
<dbReference type="Proteomes" id="UP000030748">
    <property type="component" value="Unassembled WGS sequence"/>
</dbReference>
<feature type="non-terminal residue" evidence="4">
    <location>
        <position position="176"/>
    </location>
</feature>
<dbReference type="Pfam" id="PF02298">
    <property type="entry name" value="Cu_bind_like"/>
    <property type="match status" value="1"/>
</dbReference>
<dbReference type="GO" id="GO:0009055">
    <property type="term" value="F:electron transfer activity"/>
    <property type="evidence" value="ECO:0007669"/>
    <property type="project" value="InterPro"/>
</dbReference>
<dbReference type="EMBL" id="KI632223">
    <property type="protein sequence ID" value="EYU21717.1"/>
    <property type="molecule type" value="Genomic_DNA"/>
</dbReference>
<dbReference type="InterPro" id="IPR003245">
    <property type="entry name" value="Phytocyanin_dom"/>
</dbReference>
<evidence type="ECO:0000313" key="5">
    <source>
        <dbReference type="Proteomes" id="UP000030748"/>
    </source>
</evidence>
<reference evidence="4 5" key="1">
    <citation type="journal article" date="2013" name="Proc. Natl. Acad. Sci. U.S.A.">
        <title>Fine-scale variation in meiotic recombination in Mimulus inferred from population shotgun sequencing.</title>
        <authorList>
            <person name="Hellsten U."/>
            <person name="Wright K.M."/>
            <person name="Jenkins J."/>
            <person name="Shu S."/>
            <person name="Yuan Y."/>
            <person name="Wessler S.R."/>
            <person name="Schmutz J."/>
            <person name="Willis J.H."/>
            <person name="Rokhsar D.S."/>
        </authorList>
    </citation>
    <scope>NUCLEOTIDE SEQUENCE [LARGE SCALE GENOMIC DNA]</scope>
    <source>
        <strain evidence="5">cv. DUN x IM62</strain>
    </source>
</reference>
<keyword evidence="2" id="KW-0732">Signal</keyword>
<dbReference type="PANTHER" id="PTHR33021:SF377">
    <property type="entry name" value="OS02G0731400 PROTEIN"/>
    <property type="match status" value="1"/>
</dbReference>
<dbReference type="InterPro" id="IPR008972">
    <property type="entry name" value="Cupredoxin"/>
</dbReference>
<dbReference type="PANTHER" id="PTHR33021">
    <property type="entry name" value="BLUE COPPER PROTEIN"/>
    <property type="match status" value="1"/>
</dbReference>
<evidence type="ECO:0000256" key="2">
    <source>
        <dbReference type="SAM" id="SignalP"/>
    </source>
</evidence>
<evidence type="ECO:0000256" key="1">
    <source>
        <dbReference type="SAM" id="MobiDB-lite"/>
    </source>
</evidence>
<sequence>MDRISRLIVFCGIYTFCASAQHVYIVGSSMGWDIPSNTSVSYSNWAMGKTFNVDDIVGNFVTNEHDVVRVPKASYDVRTRNNAVGDVIAAGNHHYICTLGRYCQFGPKLTVTVLDSSAGGGANPPATTPSPATPQPDAGAPTTNAECPTPATMAPRAGPPPPDSASASLTARFLFL</sequence>
<evidence type="ECO:0000313" key="4">
    <source>
        <dbReference type="EMBL" id="EYU21717.1"/>
    </source>
</evidence>
<evidence type="ECO:0000259" key="3">
    <source>
        <dbReference type="PROSITE" id="PS51485"/>
    </source>
</evidence>
<organism evidence="4 5">
    <name type="scientific">Erythranthe guttata</name>
    <name type="common">Yellow monkey flower</name>
    <name type="synonym">Mimulus guttatus</name>
    <dbReference type="NCBI Taxonomy" id="4155"/>
    <lineage>
        <taxon>Eukaryota</taxon>
        <taxon>Viridiplantae</taxon>
        <taxon>Streptophyta</taxon>
        <taxon>Embryophyta</taxon>
        <taxon>Tracheophyta</taxon>
        <taxon>Spermatophyta</taxon>
        <taxon>Magnoliopsida</taxon>
        <taxon>eudicotyledons</taxon>
        <taxon>Gunneridae</taxon>
        <taxon>Pentapetalae</taxon>
        <taxon>asterids</taxon>
        <taxon>lamiids</taxon>
        <taxon>Lamiales</taxon>
        <taxon>Phrymaceae</taxon>
        <taxon>Erythranthe</taxon>
    </lineage>
</organism>